<dbReference type="GO" id="GO:0016747">
    <property type="term" value="F:acyltransferase activity, transferring groups other than amino-acyl groups"/>
    <property type="evidence" value="ECO:0007669"/>
    <property type="project" value="InterPro"/>
</dbReference>
<reference evidence="2" key="1">
    <citation type="submission" date="2021-03" db="EMBL/GenBank/DDBJ databases">
        <title>Proteiniclasticum marinus sp. nov., isolated from tidal flat sediment.</title>
        <authorList>
            <person name="Namirimu T."/>
            <person name="Yang J.-A."/>
            <person name="Yang S.-H."/>
            <person name="Kim Y.-J."/>
            <person name="Kwon K.K."/>
        </authorList>
    </citation>
    <scope>NUCLEOTIDE SEQUENCE</scope>
    <source>
        <strain evidence="2">SCR006</strain>
    </source>
</reference>
<proteinExistence type="predicted"/>
<dbReference type="SUPFAM" id="SSF55729">
    <property type="entry name" value="Acyl-CoA N-acyltransferases (Nat)"/>
    <property type="match status" value="1"/>
</dbReference>
<name>A0A939HDQ8_9CLOT</name>
<evidence type="ECO:0000313" key="3">
    <source>
        <dbReference type="Proteomes" id="UP000664218"/>
    </source>
</evidence>
<dbReference type="PROSITE" id="PS51186">
    <property type="entry name" value="GNAT"/>
    <property type="match status" value="1"/>
</dbReference>
<dbReference type="InterPro" id="IPR016181">
    <property type="entry name" value="Acyl_CoA_acyltransferase"/>
</dbReference>
<dbReference type="Gene3D" id="3.40.630.30">
    <property type="match status" value="1"/>
</dbReference>
<feature type="domain" description="N-acetyltransferase" evidence="1">
    <location>
        <begin position="9"/>
        <end position="167"/>
    </location>
</feature>
<dbReference type="EMBL" id="JAFNJU010000011">
    <property type="protein sequence ID" value="MBO1266066.1"/>
    <property type="molecule type" value="Genomic_DNA"/>
</dbReference>
<dbReference type="AlphaFoldDB" id="A0A939HDQ8"/>
<dbReference type="PANTHER" id="PTHR43792">
    <property type="entry name" value="GNAT FAMILY, PUTATIVE (AFU_ORTHOLOGUE AFUA_3G00765)-RELATED-RELATED"/>
    <property type="match status" value="1"/>
</dbReference>
<gene>
    <name evidence="2" type="ORF">J3A84_13595</name>
</gene>
<protein>
    <submittedName>
        <fullName evidence="2">GNAT family N-acetyltransferase</fullName>
    </submittedName>
</protein>
<organism evidence="2 3">
    <name type="scientific">Proteiniclasticum aestuarii</name>
    <dbReference type="NCBI Taxonomy" id="2817862"/>
    <lineage>
        <taxon>Bacteria</taxon>
        <taxon>Bacillati</taxon>
        <taxon>Bacillota</taxon>
        <taxon>Clostridia</taxon>
        <taxon>Eubacteriales</taxon>
        <taxon>Clostridiaceae</taxon>
        <taxon>Proteiniclasticum</taxon>
    </lineage>
</organism>
<sequence length="171" mass="19794">MKITETERLILRTLEVNDLDALMDIWGSDEVMKYCGGAGTREQELRSLQYYIDMQKERGFSSYLVIHKDTLKVLGVCGFNPPHEEYDAELMYHFAKPHWGKGYAKEAAKGCLAYAKEKLGLRRIGAFVDPKNTASKRILEKNGFRFIGKKWFEDTKQDELCFELELERPGE</sequence>
<comment type="caution">
    <text evidence="2">The sequence shown here is derived from an EMBL/GenBank/DDBJ whole genome shotgun (WGS) entry which is preliminary data.</text>
</comment>
<keyword evidence="3" id="KW-1185">Reference proteome</keyword>
<dbReference type="RefSeq" id="WP_207600588.1">
    <property type="nucleotide sequence ID" value="NZ_JAFNJU010000011.1"/>
</dbReference>
<evidence type="ECO:0000313" key="2">
    <source>
        <dbReference type="EMBL" id="MBO1266066.1"/>
    </source>
</evidence>
<dbReference type="InterPro" id="IPR000182">
    <property type="entry name" value="GNAT_dom"/>
</dbReference>
<dbReference type="PANTHER" id="PTHR43792:SF1">
    <property type="entry name" value="N-ACETYLTRANSFERASE DOMAIN-CONTAINING PROTEIN"/>
    <property type="match status" value="1"/>
</dbReference>
<accession>A0A939HDQ8</accession>
<dbReference type="InterPro" id="IPR051531">
    <property type="entry name" value="N-acetyltransferase"/>
</dbReference>
<dbReference type="Proteomes" id="UP000664218">
    <property type="component" value="Unassembled WGS sequence"/>
</dbReference>
<evidence type="ECO:0000259" key="1">
    <source>
        <dbReference type="PROSITE" id="PS51186"/>
    </source>
</evidence>
<dbReference type="Pfam" id="PF13302">
    <property type="entry name" value="Acetyltransf_3"/>
    <property type="match status" value="1"/>
</dbReference>